<dbReference type="GO" id="GO:0005777">
    <property type="term" value="C:peroxisome"/>
    <property type="evidence" value="ECO:0007669"/>
    <property type="project" value="TreeGrafter"/>
</dbReference>
<dbReference type="STRING" id="1380566.A0A179FIB6"/>
<feature type="transmembrane region" description="Helical" evidence="1">
    <location>
        <begin position="107"/>
        <end position="125"/>
    </location>
</feature>
<keyword evidence="1" id="KW-0812">Transmembrane</keyword>
<dbReference type="Proteomes" id="UP000078397">
    <property type="component" value="Unassembled WGS sequence"/>
</dbReference>
<proteinExistence type="predicted"/>
<feature type="transmembrane region" description="Helical" evidence="1">
    <location>
        <begin position="131"/>
        <end position="149"/>
    </location>
</feature>
<dbReference type="OrthoDB" id="1696280at2759"/>
<dbReference type="Gene3D" id="3.90.226.10">
    <property type="entry name" value="2-enoyl-CoA Hydratase, Chain A, domain 1"/>
    <property type="match status" value="1"/>
</dbReference>
<dbReference type="PANTHER" id="PTHR11941:SF75">
    <property type="entry name" value="ENOYL-COA HYDRATASE_ISOMERASE FAMILY PROTEIN"/>
    <property type="match status" value="1"/>
</dbReference>
<reference evidence="2 3" key="1">
    <citation type="journal article" date="2016" name="PLoS Pathog.">
        <title>Biosynthesis of antibiotic leucinostatins in bio-control fungus Purpureocillium lilacinum and their inhibition on phytophthora revealed by genome mining.</title>
        <authorList>
            <person name="Wang G."/>
            <person name="Liu Z."/>
            <person name="Lin R."/>
            <person name="Li E."/>
            <person name="Mao Z."/>
            <person name="Ling J."/>
            <person name="Yang Y."/>
            <person name="Yin W.B."/>
            <person name="Xie B."/>
        </authorList>
    </citation>
    <scope>NUCLEOTIDE SEQUENCE [LARGE SCALE GENOMIC DNA]</scope>
    <source>
        <strain evidence="2">170</strain>
    </source>
</reference>
<dbReference type="InterPro" id="IPR029045">
    <property type="entry name" value="ClpP/crotonase-like_dom_sf"/>
</dbReference>
<dbReference type="SUPFAM" id="SSF52096">
    <property type="entry name" value="ClpP/crotonase"/>
    <property type="match status" value="1"/>
</dbReference>
<keyword evidence="1" id="KW-0472">Membrane</keyword>
<dbReference type="Pfam" id="PF00378">
    <property type="entry name" value="ECH_1"/>
    <property type="match status" value="1"/>
</dbReference>
<protein>
    <submittedName>
        <fullName evidence="2">Enoyl-CoA hydratase/isomerase</fullName>
    </submittedName>
</protein>
<dbReference type="GO" id="GO:0004165">
    <property type="term" value="F:delta(3)-delta(2)-enoyl-CoA isomerase activity"/>
    <property type="evidence" value="ECO:0007669"/>
    <property type="project" value="TreeGrafter"/>
</dbReference>
<dbReference type="KEGG" id="pchm:VFPPC_06419"/>
<name>A0A179FIB6_METCM</name>
<accession>A0A179FIB6</accession>
<gene>
    <name evidence="2" type="ORF">VFPPC_06419</name>
</gene>
<evidence type="ECO:0000313" key="2">
    <source>
        <dbReference type="EMBL" id="OAQ65294.1"/>
    </source>
</evidence>
<dbReference type="EMBL" id="LSBJ02000005">
    <property type="protein sequence ID" value="OAQ65294.1"/>
    <property type="molecule type" value="Genomic_DNA"/>
</dbReference>
<dbReference type="CDD" id="cd06558">
    <property type="entry name" value="crotonase-like"/>
    <property type="match status" value="1"/>
</dbReference>
<dbReference type="GeneID" id="28849447"/>
<keyword evidence="1" id="KW-1133">Transmembrane helix</keyword>
<evidence type="ECO:0000313" key="3">
    <source>
        <dbReference type="Proteomes" id="UP000078397"/>
    </source>
</evidence>
<keyword evidence="3" id="KW-1185">Reference proteome</keyword>
<dbReference type="InterPro" id="IPR001753">
    <property type="entry name" value="Enoyl-CoA_hydra/iso"/>
</dbReference>
<dbReference type="AlphaFoldDB" id="A0A179FIB6"/>
<dbReference type="RefSeq" id="XP_018142608.1">
    <property type="nucleotide sequence ID" value="XM_018285453.1"/>
</dbReference>
<comment type="caution">
    <text evidence="2">The sequence shown here is derived from an EMBL/GenBank/DDBJ whole genome shotgun (WGS) entry which is preliminary data.</text>
</comment>
<organism evidence="2 3">
    <name type="scientific">Pochonia chlamydosporia 170</name>
    <dbReference type="NCBI Taxonomy" id="1380566"/>
    <lineage>
        <taxon>Eukaryota</taxon>
        <taxon>Fungi</taxon>
        <taxon>Dikarya</taxon>
        <taxon>Ascomycota</taxon>
        <taxon>Pezizomycotina</taxon>
        <taxon>Sordariomycetes</taxon>
        <taxon>Hypocreomycetidae</taxon>
        <taxon>Hypocreales</taxon>
        <taxon>Clavicipitaceae</taxon>
        <taxon>Pochonia</taxon>
    </lineage>
</organism>
<dbReference type="PANTHER" id="PTHR11941">
    <property type="entry name" value="ENOYL-COA HYDRATASE-RELATED"/>
    <property type="match status" value="1"/>
</dbReference>
<evidence type="ECO:0000256" key="1">
    <source>
        <dbReference type="SAM" id="Phobius"/>
    </source>
</evidence>
<dbReference type="GO" id="GO:0006635">
    <property type="term" value="P:fatty acid beta-oxidation"/>
    <property type="evidence" value="ECO:0007669"/>
    <property type="project" value="TreeGrafter"/>
</dbReference>
<sequence length="297" mass="33606">MSTQPQLRFSIPIPPCGEHPGGAITCTEPQPAVYVLTWTSPPENRITTPFLRALLTALDVIEYGDFKRGVVITTSGIPKYYSNGADLEHAFNTDGFWQLFHDTWARFLTYVLHLVTACFAIPIFYEYPMPTLALINGHAFAGGIMLAMAHDYRLGPGSKGWICVNELQFDAPLMRPFTALFRQQIPLLHYRSVALEARRFTGEQAMEVSLVDGVAHTFDDALKFINDRDLLEKAKSQSYAQIKTEMYADLLADLTPKATDRATRKTVDEYSRAAERKEKGRAWYKRWVAENKAKSKM</sequence>